<name>A0ABQ3GVW3_9GAMM</name>
<proteinExistence type="predicted"/>
<comment type="caution">
    <text evidence="1">The sequence shown here is derived from an EMBL/GenBank/DDBJ whole genome shotgun (WGS) entry which is preliminary data.</text>
</comment>
<protein>
    <recommendedName>
        <fullName evidence="3">TerB N-terminal domain-containing protein</fullName>
    </recommendedName>
</protein>
<keyword evidence="2" id="KW-1185">Reference proteome</keyword>
<evidence type="ECO:0008006" key="3">
    <source>
        <dbReference type="Google" id="ProtNLM"/>
    </source>
</evidence>
<evidence type="ECO:0000313" key="1">
    <source>
        <dbReference type="EMBL" id="GHD38481.1"/>
    </source>
</evidence>
<evidence type="ECO:0000313" key="2">
    <source>
        <dbReference type="Proteomes" id="UP000610203"/>
    </source>
</evidence>
<sequence length="407" mass="47041">MIYANNSNYNDGNSAHNYDRLNDNYEIPVEKSGCASMALTATSDNNGAVVEGDNQPSTSLNQEVLNQANAYHQAQQYKFSTDLYFYHAKQNWKNHEDFYKTIGSFNEEDCKSLVFAHNVYLGNLSANIEFDKGAFKSTLISIFKSQPYPIPYFHELMRFKINNQLPDSSLNWIKGDLRSALHIAYLVQGFFYNKTMVGGTELISHISNYLKYEIMHFNYTPLTLPYYANYVVENNLPLIWRIETIKSVYFRNRTDREIKWLKGDDSDQIEWAYNYLSSDKRDHLILQDIFIPSSIEDKYNLILASLDVLSNAKYTYEAVTKNIDISDPTVDLESIAEISYRAKIIENMKDAWAKFSTSNKNEDLSEVKIYKKNQDQLDSIIKAKGTTANKVISQIIEDEYKKIFNKG</sequence>
<dbReference type="EMBL" id="BMZR01000012">
    <property type="protein sequence ID" value="GHD38481.1"/>
    <property type="molecule type" value="Genomic_DNA"/>
</dbReference>
<reference evidence="2" key="1">
    <citation type="journal article" date="2019" name="Int. J. Syst. Evol. Microbiol.">
        <title>The Global Catalogue of Microorganisms (GCM) 10K type strain sequencing project: providing services to taxonomists for standard genome sequencing and annotation.</title>
        <authorList>
            <consortium name="The Broad Institute Genomics Platform"/>
            <consortium name="The Broad Institute Genome Sequencing Center for Infectious Disease"/>
            <person name="Wu L."/>
            <person name="Ma J."/>
        </authorList>
    </citation>
    <scope>NUCLEOTIDE SEQUENCE [LARGE SCALE GENOMIC DNA]</scope>
    <source>
        <strain evidence="2">KCTC 42280</strain>
    </source>
</reference>
<organism evidence="1 2">
    <name type="scientific">Psychrobacter glaciei</name>
    <dbReference type="NCBI Taxonomy" id="619771"/>
    <lineage>
        <taxon>Bacteria</taxon>
        <taxon>Pseudomonadati</taxon>
        <taxon>Pseudomonadota</taxon>
        <taxon>Gammaproteobacteria</taxon>
        <taxon>Moraxellales</taxon>
        <taxon>Moraxellaceae</taxon>
        <taxon>Psychrobacter</taxon>
    </lineage>
</organism>
<accession>A0ABQ3GVW3</accession>
<gene>
    <name evidence="1" type="ORF">GCM10016272_27680</name>
</gene>
<dbReference type="RefSeq" id="WP_102090286.1">
    <property type="nucleotide sequence ID" value="NZ_BMZR01000012.1"/>
</dbReference>
<dbReference type="Proteomes" id="UP000610203">
    <property type="component" value="Unassembled WGS sequence"/>
</dbReference>